<dbReference type="Pfam" id="PF01761">
    <property type="entry name" value="DHQ_synthase"/>
    <property type="match status" value="1"/>
</dbReference>
<dbReference type="GO" id="GO:0009073">
    <property type="term" value="P:aromatic amino acid family biosynthetic process"/>
    <property type="evidence" value="ECO:0007669"/>
    <property type="project" value="InterPro"/>
</dbReference>
<comment type="caution">
    <text evidence="9">The sequence shown here is derived from an EMBL/GenBank/DDBJ whole genome shotgun (WGS) entry which is preliminary data.</text>
</comment>
<evidence type="ECO:0000313" key="10">
    <source>
        <dbReference type="Proteomes" id="UP000321168"/>
    </source>
</evidence>
<dbReference type="OrthoDB" id="9806583at2"/>
<evidence type="ECO:0000313" key="9">
    <source>
        <dbReference type="EMBL" id="TXC78374.1"/>
    </source>
</evidence>
<evidence type="ECO:0000259" key="7">
    <source>
        <dbReference type="Pfam" id="PF01761"/>
    </source>
</evidence>
<evidence type="ECO:0000259" key="8">
    <source>
        <dbReference type="Pfam" id="PF24621"/>
    </source>
</evidence>
<gene>
    <name evidence="9" type="ORF">FRX97_08570</name>
</gene>
<dbReference type="Proteomes" id="UP000321168">
    <property type="component" value="Unassembled WGS sequence"/>
</dbReference>
<sequence length="351" mass="38764">MQNVFFEHSNFEHLNRFFSDNESKYSTVFILTDSNVYKHCISQLLQNVPHLNGVEIIELDPGEGQKNIEIAHQLWVTLLEMEADKNSLFLNFGGGVISDLGGFIAGTYKRGIDYINVPTTLLAAVDAALGGKTGLDLAGVKNQIGLINNAKGVFVAPHLFETLPALEFESGLAECVKHMLISNETIWNGFLESENAKDFVIVNLEVLAKVKLDIVARDPFEKNERQFLNYGHTIGHAVEALFYAQNKSITHGVAVVWGMIVENLISCQLGMLSHSNCETINAKLADVFDLPNVSLDSIDSIVEFTRHDKKNEDGEIRCCLLKEIGAPVSKVGVAEVEVKKALEEAISRFNS</sequence>
<dbReference type="PANTHER" id="PTHR43622:SF1">
    <property type="entry name" value="3-DEHYDROQUINATE SYNTHASE"/>
    <property type="match status" value="1"/>
</dbReference>
<dbReference type="PIRSF" id="PIRSF001455">
    <property type="entry name" value="DHQ_synth"/>
    <property type="match status" value="1"/>
</dbReference>
<name>A0A5C6V0E1_9FLAO</name>
<dbReference type="Gene3D" id="1.20.1090.10">
    <property type="entry name" value="Dehydroquinate synthase-like - alpha domain"/>
    <property type="match status" value="1"/>
</dbReference>
<dbReference type="SUPFAM" id="SSF56796">
    <property type="entry name" value="Dehydroquinate synthase-like"/>
    <property type="match status" value="1"/>
</dbReference>
<dbReference type="GO" id="GO:0046872">
    <property type="term" value="F:metal ion binding"/>
    <property type="evidence" value="ECO:0007669"/>
    <property type="project" value="UniProtKB-KW"/>
</dbReference>
<proteinExistence type="predicted"/>
<evidence type="ECO:0000256" key="4">
    <source>
        <dbReference type="ARBA" id="ARBA00023027"/>
    </source>
</evidence>
<dbReference type="CDD" id="cd08195">
    <property type="entry name" value="DHQS"/>
    <property type="match status" value="1"/>
</dbReference>
<dbReference type="InterPro" id="IPR050071">
    <property type="entry name" value="Dehydroquinate_synthase"/>
</dbReference>
<keyword evidence="10" id="KW-1185">Reference proteome</keyword>
<dbReference type="InterPro" id="IPR030963">
    <property type="entry name" value="DHQ_synth_fam"/>
</dbReference>
<reference evidence="9 10" key="1">
    <citation type="submission" date="2019-08" db="EMBL/GenBank/DDBJ databases">
        <title>Genome of Luteibaculum oceani JCM 18817.</title>
        <authorList>
            <person name="Bowman J.P."/>
        </authorList>
    </citation>
    <scope>NUCLEOTIDE SEQUENCE [LARGE SCALE GENOMIC DNA]</scope>
    <source>
        <strain evidence="9 10">JCM 18817</strain>
    </source>
</reference>
<evidence type="ECO:0000256" key="5">
    <source>
        <dbReference type="ARBA" id="ARBA00023239"/>
    </source>
</evidence>
<dbReference type="InterPro" id="IPR030960">
    <property type="entry name" value="DHQS/DOIS_N"/>
</dbReference>
<comment type="cofactor">
    <cofactor evidence="1">
        <name>NAD(+)</name>
        <dbReference type="ChEBI" id="CHEBI:57540"/>
    </cofactor>
</comment>
<feature type="domain" description="3-dehydroquinate synthase N-terminal" evidence="7">
    <location>
        <begin position="57"/>
        <end position="169"/>
    </location>
</feature>
<comment type="cofactor">
    <cofactor evidence="2">
        <name>Co(2+)</name>
        <dbReference type="ChEBI" id="CHEBI:48828"/>
    </cofactor>
</comment>
<dbReference type="AlphaFoldDB" id="A0A5C6V0E1"/>
<keyword evidence="5" id="KW-0456">Lyase</keyword>
<keyword evidence="3" id="KW-0479">Metal-binding</keyword>
<evidence type="ECO:0000256" key="2">
    <source>
        <dbReference type="ARBA" id="ARBA00001941"/>
    </source>
</evidence>
<dbReference type="InterPro" id="IPR056179">
    <property type="entry name" value="DHQS_C"/>
</dbReference>
<organism evidence="9 10">
    <name type="scientific">Luteibaculum oceani</name>
    <dbReference type="NCBI Taxonomy" id="1294296"/>
    <lineage>
        <taxon>Bacteria</taxon>
        <taxon>Pseudomonadati</taxon>
        <taxon>Bacteroidota</taxon>
        <taxon>Flavobacteriia</taxon>
        <taxon>Flavobacteriales</taxon>
        <taxon>Luteibaculaceae</taxon>
        <taxon>Luteibaculum</taxon>
    </lineage>
</organism>
<dbReference type="GO" id="GO:0003856">
    <property type="term" value="F:3-dehydroquinate synthase activity"/>
    <property type="evidence" value="ECO:0007669"/>
    <property type="project" value="TreeGrafter"/>
</dbReference>
<accession>A0A5C6V0E1</accession>
<dbReference type="PANTHER" id="PTHR43622">
    <property type="entry name" value="3-DEHYDROQUINATE SYNTHASE"/>
    <property type="match status" value="1"/>
</dbReference>
<dbReference type="Gene3D" id="3.40.50.1970">
    <property type="match status" value="1"/>
</dbReference>
<dbReference type="Pfam" id="PF24621">
    <property type="entry name" value="DHQS_C"/>
    <property type="match status" value="1"/>
</dbReference>
<evidence type="ECO:0000256" key="6">
    <source>
        <dbReference type="ARBA" id="ARBA00023285"/>
    </source>
</evidence>
<keyword evidence="4" id="KW-0520">NAD</keyword>
<feature type="domain" description="3-dehydroquinate synthase C-terminal" evidence="8">
    <location>
        <begin position="171"/>
        <end position="311"/>
    </location>
</feature>
<dbReference type="RefSeq" id="WP_147014796.1">
    <property type="nucleotide sequence ID" value="NZ_VORB01000007.1"/>
</dbReference>
<evidence type="ECO:0000256" key="3">
    <source>
        <dbReference type="ARBA" id="ARBA00022723"/>
    </source>
</evidence>
<protein>
    <submittedName>
        <fullName evidence="9">3-dehydroquinate synthase</fullName>
    </submittedName>
</protein>
<dbReference type="EMBL" id="VORB01000007">
    <property type="protein sequence ID" value="TXC78374.1"/>
    <property type="molecule type" value="Genomic_DNA"/>
</dbReference>
<keyword evidence="6" id="KW-0170">Cobalt</keyword>
<evidence type="ECO:0000256" key="1">
    <source>
        <dbReference type="ARBA" id="ARBA00001911"/>
    </source>
</evidence>